<evidence type="ECO:0000313" key="3">
    <source>
        <dbReference type="Proteomes" id="UP001217741"/>
    </source>
</evidence>
<evidence type="ECO:0000313" key="2">
    <source>
        <dbReference type="EMBL" id="MDF3871148.1"/>
    </source>
</evidence>
<gene>
    <name evidence="2" type="ORF">P3W50_11770</name>
</gene>
<proteinExistence type="predicted"/>
<name>A0AAW6PP77_PSEPU</name>
<evidence type="ECO:0000256" key="1">
    <source>
        <dbReference type="SAM" id="Phobius"/>
    </source>
</evidence>
<keyword evidence="1" id="KW-0812">Transmembrane</keyword>
<sequence length="382" mass="39666">MRALAFFNMEYQWHGAVSGTCPFALRQIDACSRTLHPAMGGGASLNQGIYPCTAADPMGLGPQDGLLGQGELPWPSTVAARSFPSTLDIGGRYTANDLDAAEFLIAELSAKQSDLTAEEAEDYALKLVGLLNKMVSAGRVGADKLLALKKKAESIPVVGPVLFSTANLPGTLAGVGGAIHAGSMNTKVENLLDLTPATKKQLKKWAASRGKAGSVSPRRAFRGRIKLVSSGGNLFFEVPANTKASMYRVNGKLVNDSIRIAAYDTVRELRKVAHVDSAAYGSKGAGKFIAGGMTGSALAFGPQLALDISSSSSVDEFLRKSAYSQPANAAAYASGVIIGMIGGPAIVVIVASLVVGAAIQFTLSDDATGWGTDFGDYLTGKD</sequence>
<feature type="transmembrane region" description="Helical" evidence="1">
    <location>
        <begin position="329"/>
        <end position="355"/>
    </location>
</feature>
<comment type="caution">
    <text evidence="2">The sequence shown here is derived from an EMBL/GenBank/DDBJ whole genome shotgun (WGS) entry which is preliminary data.</text>
</comment>
<dbReference type="Proteomes" id="UP001217741">
    <property type="component" value="Unassembled WGS sequence"/>
</dbReference>
<dbReference type="AlphaFoldDB" id="A0AAW6PP77"/>
<protein>
    <submittedName>
        <fullName evidence="2">Uncharacterized protein</fullName>
    </submittedName>
</protein>
<keyword evidence="1" id="KW-0472">Membrane</keyword>
<keyword evidence="1" id="KW-1133">Transmembrane helix</keyword>
<dbReference type="EMBL" id="JARJLO010000179">
    <property type="protein sequence ID" value="MDF3871148.1"/>
    <property type="molecule type" value="Genomic_DNA"/>
</dbReference>
<accession>A0AAW6PP77</accession>
<organism evidence="2 3">
    <name type="scientific">Pseudomonas putida</name>
    <name type="common">Arthrobacter siderocapsulatus</name>
    <dbReference type="NCBI Taxonomy" id="303"/>
    <lineage>
        <taxon>Bacteria</taxon>
        <taxon>Pseudomonadati</taxon>
        <taxon>Pseudomonadota</taxon>
        <taxon>Gammaproteobacteria</taxon>
        <taxon>Pseudomonadales</taxon>
        <taxon>Pseudomonadaceae</taxon>
        <taxon>Pseudomonas</taxon>
    </lineage>
</organism>
<reference evidence="2" key="1">
    <citation type="submission" date="2023-03" db="EMBL/GenBank/DDBJ databases">
        <title>Draft assemblies of triclosan tolerant bacteria isolated from returned activated sludge.</title>
        <authorList>
            <person name="Van Hamelsveld S."/>
        </authorList>
    </citation>
    <scope>NUCLEOTIDE SEQUENCE</scope>
    <source>
        <strain evidence="2">GW210012_S60</strain>
    </source>
</reference>
<dbReference type="RefSeq" id="WP_232893733.1">
    <property type="nucleotide sequence ID" value="NZ_BQII01000023.1"/>
</dbReference>